<reference key="2">
    <citation type="submission" date="2011-10" db="EMBL/GenBank/DDBJ databases">
        <title>The genome and transcriptome sequence of Clonorchis sinensis provide insights into the carcinogenic liver fluke.</title>
        <authorList>
            <person name="Wang X."/>
            <person name="Huang Y."/>
            <person name="Chen W."/>
            <person name="Liu H."/>
            <person name="Guo L."/>
            <person name="Chen Y."/>
            <person name="Luo F."/>
            <person name="Zhou W."/>
            <person name="Sun J."/>
            <person name="Mao Q."/>
            <person name="Liang P."/>
            <person name="Zhou C."/>
            <person name="Tian Y."/>
            <person name="Men J."/>
            <person name="Lv X."/>
            <person name="Huang L."/>
            <person name="Zhou J."/>
            <person name="Hu Y."/>
            <person name="Li R."/>
            <person name="Zhang F."/>
            <person name="Lei H."/>
            <person name="Li X."/>
            <person name="Hu X."/>
            <person name="Liang C."/>
            <person name="Xu J."/>
            <person name="Wu Z."/>
            <person name="Yu X."/>
        </authorList>
    </citation>
    <scope>NUCLEOTIDE SEQUENCE</scope>
    <source>
        <strain>Henan</strain>
    </source>
</reference>
<proteinExistence type="predicted"/>
<dbReference type="EMBL" id="DF142832">
    <property type="protein sequence ID" value="GAA47273.1"/>
    <property type="molecule type" value="Genomic_DNA"/>
</dbReference>
<dbReference type="Proteomes" id="UP000008909">
    <property type="component" value="Unassembled WGS sequence"/>
</dbReference>
<name>G7Y2T6_CLOSI</name>
<protein>
    <submittedName>
        <fullName evidence="2">Uncharacterized protein</fullName>
    </submittedName>
</protein>
<keyword evidence="3" id="KW-1185">Reference proteome</keyword>
<gene>
    <name evidence="2" type="ORF">CLF_100161</name>
</gene>
<sequence>MDGSDWNCPICLEPTAADLVVKLSQCGCSFCRPTCALQPVNDSCRYYSAVTPFRCLAAMPPEGSTRAEILPGCPSLDRGSREAECLVRYITTILGDSLNADFSCPSYRCEAKGLFTEPEVSGCPPPTSKLHSRSKTSYQR</sequence>
<reference evidence="2" key="1">
    <citation type="journal article" date="2011" name="Genome Biol.">
        <title>The draft genome of the carcinogenic human liver fluke Clonorchis sinensis.</title>
        <authorList>
            <person name="Wang X."/>
            <person name="Chen W."/>
            <person name="Huang Y."/>
            <person name="Sun J."/>
            <person name="Men J."/>
            <person name="Liu H."/>
            <person name="Luo F."/>
            <person name="Guo L."/>
            <person name="Lv X."/>
            <person name="Deng C."/>
            <person name="Zhou C."/>
            <person name="Fan Y."/>
            <person name="Li X."/>
            <person name="Huang L."/>
            <person name="Hu Y."/>
            <person name="Liang C."/>
            <person name="Hu X."/>
            <person name="Xu J."/>
            <person name="Yu X."/>
        </authorList>
    </citation>
    <scope>NUCLEOTIDE SEQUENCE [LARGE SCALE GENOMIC DNA]</scope>
    <source>
        <strain evidence="2">Henan</strain>
    </source>
</reference>
<evidence type="ECO:0000313" key="2">
    <source>
        <dbReference type="EMBL" id="GAA47273.1"/>
    </source>
</evidence>
<evidence type="ECO:0000313" key="3">
    <source>
        <dbReference type="Proteomes" id="UP000008909"/>
    </source>
</evidence>
<evidence type="ECO:0000256" key="1">
    <source>
        <dbReference type="SAM" id="MobiDB-lite"/>
    </source>
</evidence>
<feature type="region of interest" description="Disordered" evidence="1">
    <location>
        <begin position="120"/>
        <end position="140"/>
    </location>
</feature>
<dbReference type="AlphaFoldDB" id="G7Y2T6"/>
<organism evidence="2 3">
    <name type="scientific">Clonorchis sinensis</name>
    <name type="common">Chinese liver fluke</name>
    <dbReference type="NCBI Taxonomy" id="79923"/>
    <lineage>
        <taxon>Eukaryota</taxon>
        <taxon>Metazoa</taxon>
        <taxon>Spiralia</taxon>
        <taxon>Lophotrochozoa</taxon>
        <taxon>Platyhelminthes</taxon>
        <taxon>Trematoda</taxon>
        <taxon>Digenea</taxon>
        <taxon>Opisthorchiida</taxon>
        <taxon>Opisthorchiata</taxon>
        <taxon>Opisthorchiidae</taxon>
        <taxon>Clonorchis</taxon>
    </lineage>
</organism>
<accession>G7Y2T6</accession>